<sequence length="411" mass="44585">MGQQVLVLGAGMVGTCTALELQLRGHDVVLLDRRGPGQETSYGNAGAIQREAVEPYPMPRDWRTLLSVALRQGLDVDYQLSGLLAAWPQLLRYWRESASLRHQRTAREYATLIAHSTAAHDRLIELAGARDLVRESGLRFLFRTAAALEAASRQAERLRAEHGLGVALLDGPALAAAEPALRPRLAGAVHWLDTWCVSDPGALVERYAALFRQKGGRLLKGDALSLRAAGPGWQVDTEEGRVSAAQAVLALGPWSGEALRRLGYRWPLFVKRGYHRHYAGGATLNVAALDAERGYVLAPQCRGLRLTSGAQIARIDAPPAPRQLHGAEREARQLLDLGQAVEAQPWMGSRPCSADMKPVIGALPQHPGLWVNCGHGHQGFTLGPVSGRLLAELMEGRPSCVPTTPFSPLRF</sequence>
<dbReference type="GO" id="GO:0016491">
    <property type="term" value="F:oxidoreductase activity"/>
    <property type="evidence" value="ECO:0007669"/>
    <property type="project" value="UniProtKB-KW"/>
</dbReference>
<dbReference type="SUPFAM" id="SSF51905">
    <property type="entry name" value="FAD/NAD(P)-binding domain"/>
    <property type="match status" value="1"/>
</dbReference>
<keyword evidence="1 3" id="KW-0560">Oxidoreductase</keyword>
<reference evidence="3 4" key="1">
    <citation type="submission" date="2023-06" db="EMBL/GenBank/DDBJ databases">
        <title>Pelomonas sp. PFR6 16S ribosomal RNA gene Genome sequencing and assembly.</title>
        <authorList>
            <person name="Woo H."/>
        </authorList>
    </citation>
    <scope>NUCLEOTIDE SEQUENCE [LARGE SCALE GENOMIC DNA]</scope>
    <source>
        <strain evidence="3 4">PFR6</strain>
    </source>
</reference>
<dbReference type="Gene3D" id="3.50.50.60">
    <property type="entry name" value="FAD/NAD(P)-binding domain"/>
    <property type="match status" value="2"/>
</dbReference>
<dbReference type="EMBL" id="JAUHHC010000008">
    <property type="protein sequence ID" value="MDN3923210.1"/>
    <property type="molecule type" value="Genomic_DNA"/>
</dbReference>
<comment type="caution">
    <text evidence="3">The sequence shown here is derived from an EMBL/GenBank/DDBJ whole genome shotgun (WGS) entry which is preliminary data.</text>
</comment>
<dbReference type="PANTHER" id="PTHR13847">
    <property type="entry name" value="SARCOSINE DEHYDROGENASE-RELATED"/>
    <property type="match status" value="1"/>
</dbReference>
<evidence type="ECO:0000259" key="2">
    <source>
        <dbReference type="Pfam" id="PF01266"/>
    </source>
</evidence>
<evidence type="ECO:0000256" key="1">
    <source>
        <dbReference type="ARBA" id="ARBA00023002"/>
    </source>
</evidence>
<dbReference type="Pfam" id="PF01266">
    <property type="entry name" value="DAO"/>
    <property type="match status" value="1"/>
</dbReference>
<dbReference type="EC" id="1.-.-.-" evidence="3"/>
<feature type="domain" description="FAD dependent oxidoreductase" evidence="2">
    <location>
        <begin position="5"/>
        <end position="393"/>
    </location>
</feature>
<accession>A0ABT8E074</accession>
<evidence type="ECO:0000313" key="4">
    <source>
        <dbReference type="Proteomes" id="UP001228044"/>
    </source>
</evidence>
<dbReference type="Proteomes" id="UP001228044">
    <property type="component" value="Unassembled WGS sequence"/>
</dbReference>
<gene>
    <name evidence="3" type="ORF">QWJ38_23225</name>
</gene>
<name>A0ABT8E074_9BURK</name>
<dbReference type="PANTHER" id="PTHR13847:SF289">
    <property type="entry name" value="GLYCINE OXIDASE"/>
    <property type="match status" value="1"/>
</dbReference>
<evidence type="ECO:0000313" key="3">
    <source>
        <dbReference type="EMBL" id="MDN3923210.1"/>
    </source>
</evidence>
<proteinExistence type="predicted"/>
<dbReference type="InterPro" id="IPR036188">
    <property type="entry name" value="FAD/NAD-bd_sf"/>
</dbReference>
<dbReference type="InterPro" id="IPR006076">
    <property type="entry name" value="FAD-dep_OxRdtase"/>
</dbReference>
<dbReference type="Gene3D" id="3.30.9.10">
    <property type="entry name" value="D-Amino Acid Oxidase, subunit A, domain 2"/>
    <property type="match status" value="1"/>
</dbReference>
<keyword evidence="4" id="KW-1185">Reference proteome</keyword>
<dbReference type="RefSeq" id="WP_290361520.1">
    <property type="nucleotide sequence ID" value="NZ_JAUHHC010000008.1"/>
</dbReference>
<protein>
    <submittedName>
        <fullName evidence="3">FAD-binding oxidoreductase</fullName>
        <ecNumber evidence="3">1.-.-.-</ecNumber>
    </submittedName>
</protein>
<organism evidence="3 4">
    <name type="scientific">Roseateles violae</name>
    <dbReference type="NCBI Taxonomy" id="3058042"/>
    <lineage>
        <taxon>Bacteria</taxon>
        <taxon>Pseudomonadati</taxon>
        <taxon>Pseudomonadota</taxon>
        <taxon>Betaproteobacteria</taxon>
        <taxon>Burkholderiales</taxon>
        <taxon>Sphaerotilaceae</taxon>
        <taxon>Roseateles</taxon>
    </lineage>
</organism>